<dbReference type="Proteomes" id="UP000489600">
    <property type="component" value="Unassembled WGS sequence"/>
</dbReference>
<evidence type="ECO:0000313" key="1">
    <source>
        <dbReference type="EMBL" id="VVA95743.1"/>
    </source>
</evidence>
<dbReference type="EMBL" id="CABITT030000002">
    <property type="protein sequence ID" value="VVA95743.1"/>
    <property type="molecule type" value="Genomic_DNA"/>
</dbReference>
<organism evidence="1 2">
    <name type="scientific">Arabis nemorensis</name>
    <dbReference type="NCBI Taxonomy" id="586526"/>
    <lineage>
        <taxon>Eukaryota</taxon>
        <taxon>Viridiplantae</taxon>
        <taxon>Streptophyta</taxon>
        <taxon>Embryophyta</taxon>
        <taxon>Tracheophyta</taxon>
        <taxon>Spermatophyta</taxon>
        <taxon>Magnoliopsida</taxon>
        <taxon>eudicotyledons</taxon>
        <taxon>Gunneridae</taxon>
        <taxon>Pentapetalae</taxon>
        <taxon>rosids</taxon>
        <taxon>malvids</taxon>
        <taxon>Brassicales</taxon>
        <taxon>Brassicaceae</taxon>
        <taxon>Arabideae</taxon>
        <taxon>Arabis</taxon>
    </lineage>
</organism>
<proteinExistence type="predicted"/>
<sequence length="220" mass="24402">MLYEQKLSKELDWILKLQGQINLLKSLSNELSAIAEQTILRNWELEEEAWADIEIAQLKESTALEVDKAVVTRHCRELEEVNRISSLANQSGGIKAYLEDFKEDGGLVSVARLESLDADKKEYLEEFDALDVVEITDADFEVTLPCDPALSVERVMSEAAPDLDQYGTHMLQDETTEDVYSEDGAGSSSSAAKHLAFREDLAHDAGSPAAQLDLTLTLLL</sequence>
<keyword evidence="2" id="KW-1185">Reference proteome</keyword>
<accession>A0A565B325</accession>
<protein>
    <submittedName>
        <fullName evidence="1">Uncharacterized protein</fullName>
    </submittedName>
</protein>
<comment type="caution">
    <text evidence="1">The sequence shown here is derived from an EMBL/GenBank/DDBJ whole genome shotgun (WGS) entry which is preliminary data.</text>
</comment>
<reference evidence="1" key="1">
    <citation type="submission" date="2019-07" db="EMBL/GenBank/DDBJ databases">
        <authorList>
            <person name="Dittberner H."/>
        </authorList>
    </citation>
    <scope>NUCLEOTIDE SEQUENCE [LARGE SCALE GENOMIC DNA]</scope>
</reference>
<evidence type="ECO:0000313" key="2">
    <source>
        <dbReference type="Proteomes" id="UP000489600"/>
    </source>
</evidence>
<gene>
    <name evidence="1" type="ORF">ANE_LOCUS6188</name>
</gene>
<name>A0A565B325_9BRAS</name>
<dbReference type="AlphaFoldDB" id="A0A565B325"/>